<sequence>MVKASRMAVLAVAVVFVFGPAAGYLAGFRQAPVDNRAIAPAPEASDGFDALDAVGPWAADRLAGRSSAVRAKSWFDFHVLREVPASNKVVRGSDGYLFLGEDFTKACNLTPGFKRGLDGLARLAEVIRQSGRRVVFTAGPNKSSVVSEALPSVVPKGQCALDGIATQQQILDSYQHSLWVGVREELTKSQTYWRTDSHWSGVGSAVFAKALAAKLDPRLAARITTTPDSVTKTADLNVLLGLTETETPPSVQLSAGGTVTPRPGYAAYDPLKVLYGVEKWTTTPSTGLIGGKSVIIGDSFAYSALGNLRPLFADGTFLWIGHVSEAQIFAAIKESDTVVIEIVQRSITPAHPFATPAFRQKVAAALR</sequence>
<dbReference type="UniPathway" id="UPA00286"/>
<dbReference type="STRING" id="479435.Kfla_2294"/>
<evidence type="ECO:0000313" key="8">
    <source>
        <dbReference type="EMBL" id="ADB31370.1"/>
    </source>
</evidence>
<organism evidence="8 9">
    <name type="scientific">Kribbella flavida (strain DSM 17836 / JCM 10339 / NBRC 14399)</name>
    <dbReference type="NCBI Taxonomy" id="479435"/>
    <lineage>
        <taxon>Bacteria</taxon>
        <taxon>Bacillati</taxon>
        <taxon>Actinomycetota</taxon>
        <taxon>Actinomycetes</taxon>
        <taxon>Propionibacteriales</taxon>
        <taxon>Kribbellaceae</taxon>
        <taxon>Kribbella</taxon>
    </lineage>
</organism>
<proteinExistence type="predicted"/>
<dbReference type="GO" id="GO:0042121">
    <property type="term" value="P:alginic acid biosynthetic process"/>
    <property type="evidence" value="ECO:0007669"/>
    <property type="project" value="UniProtKB-UniPathway"/>
</dbReference>
<comment type="subcellular location">
    <subcellularLocation>
        <location evidence="1">Periplasm</location>
    </subcellularLocation>
</comment>
<keyword evidence="3" id="KW-0808">Transferase</keyword>
<evidence type="ECO:0000256" key="4">
    <source>
        <dbReference type="ARBA" id="ARBA00022729"/>
    </source>
</evidence>
<dbReference type="KEGG" id="kfl:Kfla_2294"/>
<dbReference type="GO" id="GO:0042597">
    <property type="term" value="C:periplasmic space"/>
    <property type="evidence" value="ECO:0007669"/>
    <property type="project" value="UniProtKB-SubCell"/>
</dbReference>
<evidence type="ECO:0000256" key="1">
    <source>
        <dbReference type="ARBA" id="ARBA00004418"/>
    </source>
</evidence>
<dbReference type="GO" id="GO:0016740">
    <property type="term" value="F:transferase activity"/>
    <property type="evidence" value="ECO:0007669"/>
    <property type="project" value="UniProtKB-KW"/>
</dbReference>
<protein>
    <recommendedName>
        <fullName evidence="7">AlgX/AlgJ SGNH hydrolase-like domain-containing protein</fullName>
    </recommendedName>
</protein>
<keyword evidence="5" id="KW-0574">Periplasm</keyword>
<dbReference type="AlphaFoldDB" id="D2PTQ7"/>
<keyword evidence="6" id="KW-0016">Alginate biosynthesis</keyword>
<dbReference type="eggNOG" id="ENOG502ZBEW">
    <property type="taxonomic scope" value="Bacteria"/>
</dbReference>
<dbReference type="Proteomes" id="UP000007967">
    <property type="component" value="Chromosome"/>
</dbReference>
<name>D2PTQ7_KRIFD</name>
<gene>
    <name evidence="8" type="ordered locus">Kfla_2294</name>
</gene>
<comment type="pathway">
    <text evidence="2">Glycan biosynthesis; alginate biosynthesis.</text>
</comment>
<keyword evidence="9" id="KW-1185">Reference proteome</keyword>
<keyword evidence="4" id="KW-0732">Signal</keyword>
<reference evidence="9" key="1">
    <citation type="submission" date="2009-09" db="EMBL/GenBank/DDBJ databases">
        <title>The complete genome of Kribbella flavida DSM 17836.</title>
        <authorList>
            <consortium name="US DOE Joint Genome Institute (JGI-PGF)"/>
            <person name="Lucas S."/>
            <person name="Copeland A."/>
            <person name="Lapidus A."/>
            <person name="Glavina del Rio T."/>
            <person name="Dalin E."/>
            <person name="Tice H."/>
            <person name="Bruce D."/>
            <person name="Goodwin L."/>
            <person name="Pitluck S."/>
            <person name="Kyrpides N."/>
            <person name="Mavromatis K."/>
            <person name="Ivanova N."/>
            <person name="Saunders E."/>
            <person name="Brettin T."/>
            <person name="Detter J.C."/>
            <person name="Han C."/>
            <person name="Larimer F."/>
            <person name="Land M."/>
            <person name="Hauser L."/>
            <person name="Markowitz V."/>
            <person name="Cheng J.-F."/>
            <person name="Hugenholtz P."/>
            <person name="Woyke T."/>
            <person name="Wu D."/>
            <person name="Pukall R."/>
            <person name="Klenk H.-P."/>
            <person name="Eisen J.A."/>
        </authorList>
    </citation>
    <scope>NUCLEOTIDE SEQUENCE [LARGE SCALE GENOMIC DNA]</scope>
    <source>
        <strain evidence="9">DSM 17836 / JCM 10339 / NBRC 14399</strain>
    </source>
</reference>
<dbReference type="EMBL" id="CP001736">
    <property type="protein sequence ID" value="ADB31370.1"/>
    <property type="molecule type" value="Genomic_DNA"/>
</dbReference>
<evidence type="ECO:0000256" key="2">
    <source>
        <dbReference type="ARBA" id="ARBA00005182"/>
    </source>
</evidence>
<evidence type="ECO:0000256" key="3">
    <source>
        <dbReference type="ARBA" id="ARBA00022679"/>
    </source>
</evidence>
<dbReference type="HOGENOM" id="CLU_753948_0_0_11"/>
<evidence type="ECO:0000256" key="5">
    <source>
        <dbReference type="ARBA" id="ARBA00022764"/>
    </source>
</evidence>
<reference evidence="8 9" key="2">
    <citation type="journal article" date="2010" name="Stand. Genomic Sci.">
        <title>Complete genome sequence of Kribbella flavida type strain (IFO 14399).</title>
        <authorList>
            <person name="Pukall R."/>
            <person name="Lapidus A."/>
            <person name="Glavina Del Rio T."/>
            <person name="Copeland A."/>
            <person name="Tice H."/>
            <person name="Cheng J.-F."/>
            <person name="Lucas S."/>
            <person name="Chen F."/>
            <person name="Nolan M."/>
            <person name="LaButti K."/>
            <person name="Pati A."/>
            <person name="Ivanova N."/>
            <person name="Mavrommatis K."/>
            <person name="Mikhailova N."/>
            <person name="Pitluck S."/>
            <person name="Bruce D."/>
            <person name="Goodwin L."/>
            <person name="Land M."/>
            <person name="Hauser L."/>
            <person name="Chang Y.-J."/>
            <person name="Jeffries C.D."/>
            <person name="Chen A."/>
            <person name="Palaniappan K."/>
            <person name="Chain P."/>
            <person name="Rohde M."/>
            <person name="Goeker M."/>
            <person name="Bristow J."/>
            <person name="Eisen J.A."/>
            <person name="Markowitz V."/>
            <person name="Hugenholtz P."/>
            <person name="Kyrpides N.C."/>
            <person name="Klenk H.-P."/>
            <person name="Brettin T."/>
        </authorList>
    </citation>
    <scope>NUCLEOTIDE SEQUENCE [LARGE SCALE GENOMIC DNA]</scope>
    <source>
        <strain evidence="9">DSM 17836 / JCM 10339 / NBRC 14399</strain>
    </source>
</reference>
<dbReference type="InterPro" id="IPR031811">
    <property type="entry name" value="ALGX/ALGJ_SGNH-like"/>
</dbReference>
<evidence type="ECO:0000259" key="7">
    <source>
        <dbReference type="Pfam" id="PF16822"/>
    </source>
</evidence>
<dbReference type="Pfam" id="PF16822">
    <property type="entry name" value="ALGX"/>
    <property type="match status" value="1"/>
</dbReference>
<evidence type="ECO:0000313" key="9">
    <source>
        <dbReference type="Proteomes" id="UP000007967"/>
    </source>
</evidence>
<accession>D2PTQ7</accession>
<feature type="domain" description="AlgX/AlgJ SGNH hydrolase-like" evidence="7">
    <location>
        <begin position="89"/>
        <end position="253"/>
    </location>
</feature>
<evidence type="ECO:0000256" key="6">
    <source>
        <dbReference type="ARBA" id="ARBA00022841"/>
    </source>
</evidence>